<evidence type="ECO:0000313" key="2">
    <source>
        <dbReference type="Ensembl" id="ENSPREP00000032138.1"/>
    </source>
</evidence>
<accession>A0A3P9QEF2</accession>
<reference evidence="3" key="1">
    <citation type="submission" date="2013-11" db="EMBL/GenBank/DDBJ databases">
        <title>The genomic landscape of the Guanapo guppy.</title>
        <authorList>
            <person name="Kuenstner A."/>
            <person name="Dreyer C."/>
        </authorList>
    </citation>
    <scope>NUCLEOTIDE SEQUENCE</scope>
    <source>
        <strain evidence="3">Guanapo</strain>
    </source>
</reference>
<evidence type="ECO:0000256" key="1">
    <source>
        <dbReference type="SAM" id="MobiDB-lite"/>
    </source>
</evidence>
<dbReference type="Ensembl" id="ENSPRET00000032501.1">
    <property type="protein sequence ID" value="ENSPREP00000032138.1"/>
    <property type="gene ID" value="ENSPREG00000021781.1"/>
</dbReference>
<dbReference type="OMA" id="VERGQTC"/>
<feature type="region of interest" description="Disordered" evidence="1">
    <location>
        <begin position="1"/>
        <end position="55"/>
    </location>
</feature>
<feature type="compositionally biased region" description="Basic residues" evidence="1">
    <location>
        <begin position="40"/>
        <end position="52"/>
    </location>
</feature>
<evidence type="ECO:0000313" key="3">
    <source>
        <dbReference type="Proteomes" id="UP000242638"/>
    </source>
</evidence>
<reference evidence="2" key="3">
    <citation type="submission" date="2025-09" db="UniProtKB">
        <authorList>
            <consortium name="Ensembl"/>
        </authorList>
    </citation>
    <scope>IDENTIFICATION</scope>
    <source>
        <strain evidence="2">Guanapo</strain>
    </source>
</reference>
<reference evidence="2" key="2">
    <citation type="submission" date="2025-08" db="UniProtKB">
        <authorList>
            <consortium name="Ensembl"/>
        </authorList>
    </citation>
    <scope>IDENTIFICATION</scope>
    <source>
        <strain evidence="2">Guanapo</strain>
    </source>
</reference>
<feature type="compositionally biased region" description="Basic and acidic residues" evidence="1">
    <location>
        <begin position="25"/>
        <end position="39"/>
    </location>
</feature>
<name>A0A3P9QEF2_POERE</name>
<proteinExistence type="predicted"/>
<dbReference type="Proteomes" id="UP000242638">
    <property type="component" value="Unassembled WGS sequence"/>
</dbReference>
<feature type="region of interest" description="Disordered" evidence="1">
    <location>
        <begin position="67"/>
        <end position="126"/>
    </location>
</feature>
<dbReference type="GeneTree" id="ENSGT00940000182355"/>
<dbReference type="AlphaFoldDB" id="A0A3P9QEF2"/>
<keyword evidence="3" id="KW-1185">Reference proteome</keyword>
<sequence>HFEAEHAGVFDVVDIPGQGYGNAEQKGKQPDHHTSDVRVHHGAKPPGPHRVHNGQVTVNAECREEKDARVEVEHNQSSGSLAQKPSKRPVVTHGRKGRPHGQSDDEGEIRHGEIRGSLHFPPGFSG</sequence>
<protein>
    <submittedName>
        <fullName evidence="2">Uncharacterized protein</fullName>
    </submittedName>
</protein>
<organism evidence="2 3">
    <name type="scientific">Poecilia reticulata</name>
    <name type="common">Guppy</name>
    <name type="synonym">Acanthophacelus reticulatus</name>
    <dbReference type="NCBI Taxonomy" id="8081"/>
    <lineage>
        <taxon>Eukaryota</taxon>
        <taxon>Metazoa</taxon>
        <taxon>Chordata</taxon>
        <taxon>Craniata</taxon>
        <taxon>Vertebrata</taxon>
        <taxon>Euteleostomi</taxon>
        <taxon>Actinopterygii</taxon>
        <taxon>Neopterygii</taxon>
        <taxon>Teleostei</taxon>
        <taxon>Neoteleostei</taxon>
        <taxon>Acanthomorphata</taxon>
        <taxon>Ovalentaria</taxon>
        <taxon>Atherinomorphae</taxon>
        <taxon>Cyprinodontiformes</taxon>
        <taxon>Poeciliidae</taxon>
        <taxon>Poeciliinae</taxon>
        <taxon>Poecilia</taxon>
    </lineage>
</organism>